<dbReference type="CDD" id="cd06261">
    <property type="entry name" value="TM_PBP2"/>
    <property type="match status" value="1"/>
</dbReference>
<evidence type="ECO:0000256" key="1">
    <source>
        <dbReference type="ARBA" id="ARBA00004429"/>
    </source>
</evidence>
<keyword evidence="6 8" id="KW-1133">Transmembrane helix</keyword>
<feature type="transmembrane region" description="Helical" evidence="8">
    <location>
        <begin position="237"/>
        <end position="258"/>
    </location>
</feature>
<protein>
    <submittedName>
        <fullName evidence="10">Putative spermidine/putrescine transport system permease protein</fullName>
    </submittedName>
</protein>
<feature type="transmembrane region" description="Helical" evidence="8">
    <location>
        <begin position="16"/>
        <end position="40"/>
    </location>
</feature>
<evidence type="ECO:0000256" key="8">
    <source>
        <dbReference type="RuleBase" id="RU363032"/>
    </source>
</evidence>
<evidence type="ECO:0000256" key="4">
    <source>
        <dbReference type="ARBA" id="ARBA00022519"/>
    </source>
</evidence>
<dbReference type="GO" id="GO:0055085">
    <property type="term" value="P:transmembrane transport"/>
    <property type="evidence" value="ECO:0007669"/>
    <property type="project" value="InterPro"/>
</dbReference>
<sequence>MNLHYVRRMMSSKHRFIFTVAVLEIIFLLLPTVIILVTSFGSSSIITFPPEEFSLKWYQALLDSDNYLSAFTRSLFVATFSTAVSIPVGVMAAIGLHRYDLPFKNVLQLYLLIPFMIPLVVSGVILLIIFGQLGWLDHLWSVGLALAIVNIPFMIWSVSSSVNALDNRLEDAAKSLGAEELQTFIYVTIPALMPGIIMGSLLTFMLGLNEFIVSLIITSTGTITLPVEIYTSIRGSISPVISAISSVYIFIAILAMVVTDKLVGLEQFLRS</sequence>
<keyword evidence="11" id="KW-1185">Reference proteome</keyword>
<dbReference type="Proteomes" id="UP000199079">
    <property type="component" value="Unassembled WGS sequence"/>
</dbReference>
<keyword evidence="3" id="KW-1003">Cell membrane</keyword>
<evidence type="ECO:0000256" key="6">
    <source>
        <dbReference type="ARBA" id="ARBA00022989"/>
    </source>
</evidence>
<keyword evidence="7 8" id="KW-0472">Membrane</keyword>
<dbReference type="PANTHER" id="PTHR43357">
    <property type="entry name" value="INNER MEMBRANE ABC TRANSPORTER PERMEASE PROTEIN YDCV"/>
    <property type="match status" value="1"/>
</dbReference>
<name>A0A1H3PAG7_9EURY</name>
<dbReference type="SUPFAM" id="SSF161098">
    <property type="entry name" value="MetI-like"/>
    <property type="match status" value="1"/>
</dbReference>
<evidence type="ECO:0000313" key="10">
    <source>
        <dbReference type="EMBL" id="SDY97923.1"/>
    </source>
</evidence>
<dbReference type="AlphaFoldDB" id="A0A1H3PAG7"/>
<feature type="transmembrane region" description="Helical" evidence="8">
    <location>
        <begin position="211"/>
        <end position="230"/>
    </location>
</feature>
<feature type="domain" description="ABC transmembrane type-1" evidence="9">
    <location>
        <begin position="71"/>
        <end position="259"/>
    </location>
</feature>
<dbReference type="Gene3D" id="1.10.3720.10">
    <property type="entry name" value="MetI-like"/>
    <property type="match status" value="1"/>
</dbReference>
<dbReference type="PANTHER" id="PTHR43357:SF4">
    <property type="entry name" value="INNER MEMBRANE ABC TRANSPORTER PERMEASE PROTEIN YDCV"/>
    <property type="match status" value="1"/>
</dbReference>
<comment type="subcellular location">
    <subcellularLocation>
        <location evidence="1">Cell inner membrane</location>
        <topology evidence="1">Multi-pass membrane protein</topology>
    </subcellularLocation>
    <subcellularLocation>
        <location evidence="8">Cell membrane</location>
        <topology evidence="8">Multi-pass membrane protein</topology>
    </subcellularLocation>
</comment>
<comment type="similarity">
    <text evidence="8">Belongs to the binding-protein-dependent transport system permease family.</text>
</comment>
<dbReference type="Pfam" id="PF00528">
    <property type="entry name" value="BPD_transp_1"/>
    <property type="match status" value="1"/>
</dbReference>
<gene>
    <name evidence="10" type="ORF">SAMN05216564_1226</name>
</gene>
<feature type="transmembrane region" description="Helical" evidence="8">
    <location>
        <begin position="109"/>
        <end position="133"/>
    </location>
</feature>
<evidence type="ECO:0000256" key="2">
    <source>
        <dbReference type="ARBA" id="ARBA00022448"/>
    </source>
</evidence>
<evidence type="ECO:0000313" key="11">
    <source>
        <dbReference type="Proteomes" id="UP000199079"/>
    </source>
</evidence>
<evidence type="ECO:0000256" key="7">
    <source>
        <dbReference type="ARBA" id="ARBA00023136"/>
    </source>
</evidence>
<dbReference type="InterPro" id="IPR035906">
    <property type="entry name" value="MetI-like_sf"/>
</dbReference>
<proteinExistence type="inferred from homology"/>
<feature type="transmembrane region" description="Helical" evidence="8">
    <location>
        <begin position="183"/>
        <end position="205"/>
    </location>
</feature>
<evidence type="ECO:0000256" key="5">
    <source>
        <dbReference type="ARBA" id="ARBA00022692"/>
    </source>
</evidence>
<dbReference type="GO" id="GO:0005886">
    <property type="term" value="C:plasma membrane"/>
    <property type="evidence" value="ECO:0007669"/>
    <property type="project" value="UniProtKB-SubCell"/>
</dbReference>
<feature type="transmembrane region" description="Helical" evidence="8">
    <location>
        <begin position="139"/>
        <end position="162"/>
    </location>
</feature>
<dbReference type="EMBL" id="FNPC01000022">
    <property type="protein sequence ID" value="SDY97923.1"/>
    <property type="molecule type" value="Genomic_DNA"/>
</dbReference>
<dbReference type="PROSITE" id="PS50928">
    <property type="entry name" value="ABC_TM1"/>
    <property type="match status" value="1"/>
</dbReference>
<keyword evidence="5 8" id="KW-0812">Transmembrane</keyword>
<feature type="transmembrane region" description="Helical" evidence="8">
    <location>
        <begin position="75"/>
        <end position="97"/>
    </location>
</feature>
<organism evidence="10 11">
    <name type="scientific">Halopenitus persicus</name>
    <dbReference type="NCBI Taxonomy" id="1048396"/>
    <lineage>
        <taxon>Archaea</taxon>
        <taxon>Methanobacteriati</taxon>
        <taxon>Methanobacteriota</taxon>
        <taxon>Stenosarchaea group</taxon>
        <taxon>Halobacteria</taxon>
        <taxon>Halobacteriales</taxon>
        <taxon>Haloferacaceae</taxon>
        <taxon>Halopenitus</taxon>
    </lineage>
</organism>
<dbReference type="InterPro" id="IPR000515">
    <property type="entry name" value="MetI-like"/>
</dbReference>
<evidence type="ECO:0000259" key="9">
    <source>
        <dbReference type="PROSITE" id="PS50928"/>
    </source>
</evidence>
<reference evidence="11" key="1">
    <citation type="submission" date="2016-10" db="EMBL/GenBank/DDBJ databases">
        <authorList>
            <person name="Varghese N."/>
            <person name="Submissions S."/>
        </authorList>
    </citation>
    <scope>NUCLEOTIDE SEQUENCE [LARGE SCALE GENOMIC DNA]</scope>
    <source>
        <strain evidence="11">DC30,IBRC 10041,KCTC 4046</strain>
    </source>
</reference>
<accession>A0A1H3PAG7</accession>
<keyword evidence="2 8" id="KW-0813">Transport</keyword>
<keyword evidence="4" id="KW-0997">Cell inner membrane</keyword>
<evidence type="ECO:0000256" key="3">
    <source>
        <dbReference type="ARBA" id="ARBA00022475"/>
    </source>
</evidence>